<dbReference type="EMBL" id="FPJG01000006">
    <property type="protein sequence ID" value="SFW70833.1"/>
    <property type="molecule type" value="Genomic_DNA"/>
</dbReference>
<feature type="domain" description="OmpA-like" evidence="1">
    <location>
        <begin position="316"/>
        <end position="389"/>
    </location>
</feature>
<dbReference type="SUPFAM" id="SSF103088">
    <property type="entry name" value="OmpA-like"/>
    <property type="match status" value="1"/>
</dbReference>
<sequence>MKPLNRSRRSVSRSTNFPIHLRFRRSPLAMAGQSPRRTAIAGGFLVAAAVAGCAGHAREAATASGGDRVVIVAGATANEPRPALTEAALAVLRDAANSGNVSAQGSGKSSVALISAADGVQSRAIVLTPRRADGSLEHGFQRPSLVERNVRAAADAVAATAATHSGLDLLAGVDAAVRGVTPGTLVVVSSGLSTTGAFDLRQVGWDADPQAVAEQLAAKHELPRLAGWRVLFTGLGDVAGPQPPLPGASRDKLTQYWHAICAKAQAGSCDFDERRTPAEAPRASAATPVVPVPGVTSVVGPGGQVSTVVSDSALGFAGDSAALSPGAESLLRGIAASITARLGGNPAAPVTIRGYAADPPGSTAAGRQELAELRAEAVAGALRQAGVRQRPDVGGTGTEPGRTAMKDGKFDEAAAAAMRRVEITY</sequence>
<evidence type="ECO:0000313" key="3">
    <source>
        <dbReference type="Proteomes" id="UP000182740"/>
    </source>
</evidence>
<accession>A0A1K1RFV5</accession>
<dbReference type="Proteomes" id="UP000182740">
    <property type="component" value="Unassembled WGS sequence"/>
</dbReference>
<dbReference type="Gene3D" id="3.30.1330.60">
    <property type="entry name" value="OmpA-like domain"/>
    <property type="match status" value="1"/>
</dbReference>
<reference evidence="3" key="1">
    <citation type="submission" date="2016-11" db="EMBL/GenBank/DDBJ databases">
        <authorList>
            <person name="Varghese N."/>
            <person name="Submissions S."/>
        </authorList>
    </citation>
    <scope>NUCLEOTIDE SEQUENCE [LARGE SCALE GENOMIC DNA]</scope>
    <source>
        <strain evidence="3">DSM 44671</strain>
    </source>
</reference>
<evidence type="ECO:0000313" key="2">
    <source>
        <dbReference type="EMBL" id="SFW70833.1"/>
    </source>
</evidence>
<dbReference type="InterPro" id="IPR036737">
    <property type="entry name" value="OmpA-like_sf"/>
</dbReference>
<dbReference type="AlphaFoldDB" id="A0A1K1RFV5"/>
<dbReference type="STRING" id="546364.SAMN04489730_3180"/>
<gene>
    <name evidence="2" type="ORF">SAMN04489730_3180</name>
</gene>
<evidence type="ECO:0000259" key="1">
    <source>
        <dbReference type="Pfam" id="PF00691"/>
    </source>
</evidence>
<dbReference type="InterPro" id="IPR006665">
    <property type="entry name" value="OmpA-like"/>
</dbReference>
<name>A0A1K1RFV5_9PSEU</name>
<organism evidence="2 3">
    <name type="scientific">Amycolatopsis australiensis</name>
    <dbReference type="NCBI Taxonomy" id="546364"/>
    <lineage>
        <taxon>Bacteria</taxon>
        <taxon>Bacillati</taxon>
        <taxon>Actinomycetota</taxon>
        <taxon>Actinomycetes</taxon>
        <taxon>Pseudonocardiales</taxon>
        <taxon>Pseudonocardiaceae</taxon>
        <taxon>Amycolatopsis</taxon>
    </lineage>
</organism>
<protein>
    <submittedName>
        <fullName evidence="2">OmpA family protein</fullName>
    </submittedName>
</protein>
<dbReference type="Pfam" id="PF00691">
    <property type="entry name" value="OmpA"/>
    <property type="match status" value="1"/>
</dbReference>
<proteinExistence type="predicted"/>
<keyword evidence="3" id="KW-1185">Reference proteome</keyword>